<feature type="transmembrane region" description="Helical" evidence="1">
    <location>
        <begin position="124"/>
        <end position="143"/>
    </location>
</feature>
<protein>
    <submittedName>
        <fullName evidence="2">Uncharacterized protein</fullName>
    </submittedName>
</protein>
<dbReference type="Proteomes" id="UP000294498">
    <property type="component" value="Unassembled WGS sequence"/>
</dbReference>
<evidence type="ECO:0000313" key="3">
    <source>
        <dbReference type="Proteomes" id="UP000294498"/>
    </source>
</evidence>
<dbReference type="AlphaFoldDB" id="A0A4R8DPK7"/>
<feature type="transmembrane region" description="Helical" evidence="1">
    <location>
        <begin position="194"/>
        <end position="216"/>
    </location>
</feature>
<feature type="transmembrane region" description="Helical" evidence="1">
    <location>
        <begin position="6"/>
        <end position="26"/>
    </location>
</feature>
<sequence length="235" mass="27388">MNTHSFFHFLLSEILLIPFCVALFRLRRIDKAFYPFFVLLSLGVIQEVVSFWLISRLPHIGNAPSVNIYGLLECSVIFWQFYCWNSLRSFGSPLKWFYALQAGSLVVWTVCNLVFFHLNDFDFPFYRILYPFVIVLLSINEINRMITHESRNLYKNARFVICLAFIIFFLYQVLYEGASLASGSDQTKGVNYKIISLFSYVNAFVNVVFVVAVLLIPRKRSSAFERIFDQIGDDN</sequence>
<accession>A0A4R8DPK7</accession>
<reference evidence="2 3" key="1">
    <citation type="submission" date="2019-03" db="EMBL/GenBank/DDBJ databases">
        <title>Genomic Encyclopedia of Type Strains, Phase IV (KMG-IV): sequencing the most valuable type-strain genomes for metagenomic binning, comparative biology and taxonomic classification.</title>
        <authorList>
            <person name="Goeker M."/>
        </authorList>
    </citation>
    <scope>NUCLEOTIDE SEQUENCE [LARGE SCALE GENOMIC DNA]</scope>
    <source>
        <strain evidence="2 3">DSM 100059</strain>
    </source>
</reference>
<feature type="transmembrane region" description="Helical" evidence="1">
    <location>
        <begin position="96"/>
        <end position="118"/>
    </location>
</feature>
<name>A0A4R8DPK7_9BACT</name>
<keyword evidence="1" id="KW-0472">Membrane</keyword>
<keyword evidence="1" id="KW-0812">Transmembrane</keyword>
<comment type="caution">
    <text evidence="2">The sequence shown here is derived from an EMBL/GenBank/DDBJ whole genome shotgun (WGS) entry which is preliminary data.</text>
</comment>
<feature type="transmembrane region" description="Helical" evidence="1">
    <location>
        <begin position="155"/>
        <end position="174"/>
    </location>
</feature>
<keyword evidence="3" id="KW-1185">Reference proteome</keyword>
<keyword evidence="1" id="KW-1133">Transmembrane helix</keyword>
<gene>
    <name evidence="2" type="ORF">EDB95_1038</name>
</gene>
<dbReference type="EMBL" id="SODV01000001">
    <property type="protein sequence ID" value="TDX00022.1"/>
    <property type="molecule type" value="Genomic_DNA"/>
</dbReference>
<feature type="transmembrane region" description="Helical" evidence="1">
    <location>
        <begin position="66"/>
        <end position="84"/>
    </location>
</feature>
<feature type="transmembrane region" description="Helical" evidence="1">
    <location>
        <begin position="33"/>
        <end position="54"/>
    </location>
</feature>
<proteinExistence type="predicted"/>
<evidence type="ECO:0000256" key="1">
    <source>
        <dbReference type="SAM" id="Phobius"/>
    </source>
</evidence>
<organism evidence="2 3">
    <name type="scientific">Dinghuibacter silviterrae</name>
    <dbReference type="NCBI Taxonomy" id="1539049"/>
    <lineage>
        <taxon>Bacteria</taxon>
        <taxon>Pseudomonadati</taxon>
        <taxon>Bacteroidota</taxon>
        <taxon>Chitinophagia</taxon>
        <taxon>Chitinophagales</taxon>
        <taxon>Chitinophagaceae</taxon>
        <taxon>Dinghuibacter</taxon>
    </lineage>
</organism>
<evidence type="ECO:0000313" key="2">
    <source>
        <dbReference type="EMBL" id="TDX00022.1"/>
    </source>
</evidence>